<feature type="region of interest" description="Disordered" evidence="1">
    <location>
        <begin position="377"/>
        <end position="403"/>
    </location>
</feature>
<accession>A0AAV6UDQ6</accession>
<dbReference type="Proteomes" id="UP000827092">
    <property type="component" value="Unassembled WGS sequence"/>
</dbReference>
<proteinExistence type="predicted"/>
<keyword evidence="3" id="KW-1185">Reference proteome</keyword>
<feature type="compositionally biased region" description="Polar residues" evidence="1">
    <location>
        <begin position="298"/>
        <end position="307"/>
    </location>
</feature>
<feature type="region of interest" description="Disordered" evidence="1">
    <location>
        <begin position="236"/>
        <end position="317"/>
    </location>
</feature>
<evidence type="ECO:0000313" key="3">
    <source>
        <dbReference type="Proteomes" id="UP000827092"/>
    </source>
</evidence>
<evidence type="ECO:0000313" key="2">
    <source>
        <dbReference type="EMBL" id="KAG8181321.1"/>
    </source>
</evidence>
<evidence type="ECO:0000256" key="1">
    <source>
        <dbReference type="SAM" id="MobiDB-lite"/>
    </source>
</evidence>
<dbReference type="EMBL" id="JAFNEN010000521">
    <property type="protein sequence ID" value="KAG8181321.1"/>
    <property type="molecule type" value="Genomic_DNA"/>
</dbReference>
<name>A0AAV6UDQ6_9ARAC</name>
<feature type="compositionally biased region" description="Basic and acidic residues" evidence="1">
    <location>
        <begin position="282"/>
        <end position="296"/>
    </location>
</feature>
<comment type="caution">
    <text evidence="2">The sequence shown here is derived from an EMBL/GenBank/DDBJ whole genome shotgun (WGS) entry which is preliminary data.</text>
</comment>
<organism evidence="2 3">
    <name type="scientific">Oedothorax gibbosus</name>
    <dbReference type="NCBI Taxonomy" id="931172"/>
    <lineage>
        <taxon>Eukaryota</taxon>
        <taxon>Metazoa</taxon>
        <taxon>Ecdysozoa</taxon>
        <taxon>Arthropoda</taxon>
        <taxon>Chelicerata</taxon>
        <taxon>Arachnida</taxon>
        <taxon>Araneae</taxon>
        <taxon>Araneomorphae</taxon>
        <taxon>Entelegynae</taxon>
        <taxon>Araneoidea</taxon>
        <taxon>Linyphiidae</taxon>
        <taxon>Erigoninae</taxon>
        <taxon>Oedothorax</taxon>
    </lineage>
</organism>
<reference evidence="2 3" key="1">
    <citation type="journal article" date="2022" name="Nat. Ecol. Evol.">
        <title>A masculinizing supergene underlies an exaggerated male reproductive morph in a spider.</title>
        <authorList>
            <person name="Hendrickx F."/>
            <person name="De Corte Z."/>
            <person name="Sonet G."/>
            <person name="Van Belleghem S.M."/>
            <person name="Kostlbacher S."/>
            <person name="Vangestel C."/>
        </authorList>
    </citation>
    <scope>NUCLEOTIDE SEQUENCE [LARGE SCALE GENOMIC DNA]</scope>
    <source>
        <strain evidence="2">W744_W776</strain>
    </source>
</reference>
<sequence length="491" mass="54874">MAVHRELLDLFPDNLSTDIFNISRMQDWDPRVSLNEWLELEPKAFVTYIPPGEARVFFISAPVKEAHFTRLLTSARSPATLLPDPLIGFDKVGARLLKDPSNARRKSSVRTIYMCNNNLFIVSKWFTFGLLRVEEGEQHVYTSNAPIKLFHMPSSAPLPGMRPPNLQRRAFCPRDFSYFTEYVMRPGTTYTVPPITRYLVVTVKKCYFTVGKMASDVLVEGSIPFNSHRTHEDPIYTIPLLSPHSPGPEDRLQRSAAKRTRRRSPERELPGCSSWPSPIEMNEPRPDTVTGTERELSGCSSWPSSIEMNEPRPDTVTGTTAEDGHYQELMQDLASCDTLSDFLLETYSVPFATSPGGSNVAYVIHFATTETIEISPQASSGITPQASSAITPQASADPPRHLTDTSSRCIVAHLPAPRLWRRTQQPGTVAQAHAIVFPHRTYLWEDDDAPGMGPTLRAAMSCEAPVLALDLSHMDVPMDLSRPQRLEVQAK</sequence>
<dbReference type="AlphaFoldDB" id="A0AAV6UDQ6"/>
<gene>
    <name evidence="2" type="ORF">JTE90_017490</name>
</gene>
<feature type="compositionally biased region" description="Polar residues" evidence="1">
    <location>
        <begin position="377"/>
        <end position="394"/>
    </location>
</feature>
<protein>
    <submittedName>
        <fullName evidence="2">Uncharacterized protein</fullName>
    </submittedName>
</protein>